<dbReference type="InterPro" id="IPR022385">
    <property type="entry name" value="Rhs_assc_core"/>
</dbReference>
<dbReference type="NCBIfam" id="TIGR03696">
    <property type="entry name" value="Rhs_assc_core"/>
    <property type="match status" value="1"/>
</dbReference>
<evidence type="ECO:0008006" key="3">
    <source>
        <dbReference type="Google" id="ProtNLM"/>
    </source>
</evidence>
<dbReference type="Gene3D" id="2.180.10.10">
    <property type="entry name" value="RHS repeat-associated core"/>
    <property type="match status" value="1"/>
</dbReference>
<evidence type="ECO:0000313" key="2">
    <source>
        <dbReference type="Proteomes" id="UP000267017"/>
    </source>
</evidence>
<reference evidence="1 2" key="1">
    <citation type="submission" date="2018-11" db="EMBL/GenBank/DDBJ databases">
        <title>Genome sequencing of Paenibacillus sp. KCOM 3021 (= ChDC PVNT-B20).</title>
        <authorList>
            <person name="Kook J.-K."/>
            <person name="Park S.-N."/>
            <person name="Lim Y.K."/>
        </authorList>
    </citation>
    <scope>NUCLEOTIDE SEQUENCE [LARGE SCALE GENOMIC DNA]</scope>
    <source>
        <strain evidence="1 2">KCOM 3021</strain>
    </source>
</reference>
<evidence type="ECO:0000313" key="1">
    <source>
        <dbReference type="EMBL" id="RRJ67885.1"/>
    </source>
</evidence>
<gene>
    <name evidence="1" type="ORF">EHV15_31790</name>
</gene>
<organism evidence="1 2">
    <name type="scientific">Paenibacillus oralis</name>
    <dbReference type="NCBI Taxonomy" id="2490856"/>
    <lineage>
        <taxon>Bacteria</taxon>
        <taxon>Bacillati</taxon>
        <taxon>Bacillota</taxon>
        <taxon>Bacilli</taxon>
        <taxon>Bacillales</taxon>
        <taxon>Paenibacillaceae</taxon>
        <taxon>Paenibacillus</taxon>
    </lineage>
</organism>
<dbReference type="EMBL" id="RRCN01000001">
    <property type="protein sequence ID" value="RRJ67885.1"/>
    <property type="molecule type" value="Genomic_DNA"/>
</dbReference>
<dbReference type="AlphaFoldDB" id="A0A3P3UC06"/>
<comment type="caution">
    <text evidence="1">The sequence shown here is derived from an EMBL/GenBank/DDBJ whole genome shotgun (WGS) entry which is preliminary data.</text>
</comment>
<name>A0A3P3UC06_9BACL</name>
<sequence>MGPAILCNQWSWGCDRASGNLLNSYSYDIWGNPLTVQGTVPNVLRYAGEYWDADTKLQYLRARCYDPATARFIGENTYEGSLINPH</sequence>
<dbReference type="Proteomes" id="UP000267017">
    <property type="component" value="Unassembled WGS sequence"/>
</dbReference>
<protein>
    <recommendedName>
        <fullName evidence="3">RHS repeat-associated core domain-containing protein</fullName>
    </recommendedName>
</protein>
<keyword evidence="2" id="KW-1185">Reference proteome</keyword>
<accession>A0A3P3UC06</accession>
<dbReference type="OrthoDB" id="9816549at2"/>
<proteinExistence type="predicted"/>